<dbReference type="GO" id="GO:0047734">
    <property type="term" value="F:CDP-glycerol diphosphatase activity"/>
    <property type="evidence" value="ECO:0007669"/>
    <property type="project" value="TreeGrafter"/>
</dbReference>
<dbReference type="InterPro" id="IPR029052">
    <property type="entry name" value="Metallo-depent_PP-like"/>
</dbReference>
<gene>
    <name evidence="3" type="ORF">E1301_Tti006090</name>
</gene>
<reference evidence="3 4" key="1">
    <citation type="journal article" date="2019" name="Mol. Ecol. Resour.">
        <title>Chromosome-level genome assembly of Triplophysa tibetana, a fish adapted to the harsh high-altitude environment of the Tibetan Plateau.</title>
        <authorList>
            <person name="Yang X."/>
            <person name="Liu H."/>
            <person name="Ma Z."/>
            <person name="Zou Y."/>
            <person name="Zou M."/>
            <person name="Mao Y."/>
            <person name="Li X."/>
            <person name="Wang H."/>
            <person name="Chen T."/>
            <person name="Wang W."/>
            <person name="Yang R."/>
        </authorList>
    </citation>
    <scope>NUCLEOTIDE SEQUENCE [LARGE SCALE GENOMIC DNA]</scope>
    <source>
        <strain evidence="3">TTIB1903HZAU</strain>
        <tissue evidence="3">Muscle</tissue>
    </source>
</reference>
<feature type="domain" description="Calcineurin-like phosphoesterase" evidence="2">
    <location>
        <begin position="10"/>
        <end position="119"/>
    </location>
</feature>
<keyword evidence="4" id="KW-1185">Reference proteome</keyword>
<proteinExistence type="predicted"/>
<evidence type="ECO:0000313" key="3">
    <source>
        <dbReference type="EMBL" id="KAA0725378.1"/>
    </source>
</evidence>
<dbReference type="InterPro" id="IPR004843">
    <property type="entry name" value="Calcineurin-like_PHP"/>
</dbReference>
<evidence type="ECO:0000259" key="2">
    <source>
        <dbReference type="Pfam" id="PF00149"/>
    </source>
</evidence>
<dbReference type="EMBL" id="SOYY01000001">
    <property type="protein sequence ID" value="KAA0725378.1"/>
    <property type="molecule type" value="Genomic_DNA"/>
</dbReference>
<comment type="caution">
    <text evidence="3">The sequence shown here is derived from an EMBL/GenBank/DDBJ whole genome shotgun (WGS) entry which is preliminary data.</text>
</comment>
<dbReference type="AlphaFoldDB" id="A0A5A9PUB5"/>
<dbReference type="SUPFAM" id="SSF56300">
    <property type="entry name" value="Metallo-dependent phosphatases"/>
    <property type="match status" value="1"/>
</dbReference>
<dbReference type="GO" id="GO:0008663">
    <property type="term" value="F:2',3'-cyclic-nucleotide 2'-phosphodiesterase activity"/>
    <property type="evidence" value="ECO:0007669"/>
    <property type="project" value="TreeGrafter"/>
</dbReference>
<dbReference type="PANTHER" id="PTHR16509">
    <property type="match status" value="1"/>
</dbReference>
<dbReference type="PANTHER" id="PTHR16509:SF1">
    <property type="entry name" value="MANGANESE-DEPENDENT ADP-RIBOSE_CDP-ALCOHOL DIPHOSPHATASE"/>
    <property type="match status" value="1"/>
</dbReference>
<name>A0A5A9PUB5_9TELE</name>
<dbReference type="GO" id="GO:0030145">
    <property type="term" value="F:manganese ion binding"/>
    <property type="evidence" value="ECO:0007669"/>
    <property type="project" value="TreeGrafter"/>
</dbReference>
<dbReference type="Proteomes" id="UP000324632">
    <property type="component" value="Chromosome 1"/>
</dbReference>
<organism evidence="3 4">
    <name type="scientific">Triplophysa tibetana</name>
    <dbReference type="NCBI Taxonomy" id="1572043"/>
    <lineage>
        <taxon>Eukaryota</taxon>
        <taxon>Metazoa</taxon>
        <taxon>Chordata</taxon>
        <taxon>Craniata</taxon>
        <taxon>Vertebrata</taxon>
        <taxon>Euteleostomi</taxon>
        <taxon>Actinopterygii</taxon>
        <taxon>Neopterygii</taxon>
        <taxon>Teleostei</taxon>
        <taxon>Ostariophysi</taxon>
        <taxon>Cypriniformes</taxon>
        <taxon>Nemacheilidae</taxon>
        <taxon>Triplophysa</taxon>
    </lineage>
</organism>
<evidence type="ECO:0000256" key="1">
    <source>
        <dbReference type="SAM" id="MobiDB-lite"/>
    </source>
</evidence>
<dbReference type="Pfam" id="PF00149">
    <property type="entry name" value="Metallophos"/>
    <property type="match status" value="1"/>
</dbReference>
<dbReference type="Gene3D" id="3.60.21.10">
    <property type="match status" value="2"/>
</dbReference>
<dbReference type="GO" id="GO:0047631">
    <property type="term" value="F:ADP-ribose diphosphatase activity"/>
    <property type="evidence" value="ECO:0007669"/>
    <property type="project" value="TreeGrafter"/>
</dbReference>
<sequence length="250" mass="28549">MENSTRPVFTFGVIADIQYADIDDGLNFLKTRTRYYRNSLKLLRSAIQGWKEERVNPSFILQLGDIIDGHNKNHEASDRALETVIDEFENSLVKVHNVWGNHEFYNFNRNTLFASLINSGEKAESGSGLIDDEIYAYQFSPAPKFRFVILDAYDLSIIGRDPTNEKYNQAIKILKEHNNNDDLNHPPAGHDHDGGYHKDQSGIHHLTLEGVIETHPDSNAFGTVYVYDDQMVLKGNGRVEDRVLMYPNSF</sequence>
<feature type="region of interest" description="Disordered" evidence="1">
    <location>
        <begin position="180"/>
        <end position="199"/>
    </location>
</feature>
<accession>A0A5A9PUB5</accession>
<evidence type="ECO:0000313" key="4">
    <source>
        <dbReference type="Proteomes" id="UP000324632"/>
    </source>
</evidence>
<protein>
    <submittedName>
        <fullName evidence="3">Manganese-dependent ADP-ribose/CDP-alcohol diphosphatase</fullName>
    </submittedName>
</protein>